<sequence length="270" mass="28682">MRLGSKVNAGSPAEKAGLRAGDAVISIGGQNAIEMRHKECQDAIIHSGNAISMEVQRGGLASLRPPGAAQQQPVPKPTQPPRNRNPFRVIKNVDTADGSVKALVHNQFNSPMPLYSEEKIAETLSAQTEVLAGGALGVDFKKNEKKYDGNMSEVLKMVQDMDQNPQSHAEPPEEAVDSAPLDPDYSGLNSIKSRSMRSLMVKPDGHGAPQTSVHAPRIVPQQQTKVPPPVAPKPAAPMSPQPAPMAPQAAPANRGPPGMRSFAVKDVLVE</sequence>
<feature type="domain" description="PDZ" evidence="5">
    <location>
        <begin position="5"/>
        <end position="59"/>
    </location>
</feature>
<evidence type="ECO:0000259" key="5">
    <source>
        <dbReference type="PROSITE" id="PS50106"/>
    </source>
</evidence>
<keyword evidence="3" id="KW-0479">Metal-binding</keyword>
<keyword evidence="2" id="KW-0963">Cytoplasm</keyword>
<evidence type="ECO:0000256" key="4">
    <source>
        <dbReference type="SAM" id="MobiDB-lite"/>
    </source>
</evidence>
<dbReference type="SMART" id="SM00735">
    <property type="entry name" value="ZM"/>
    <property type="match status" value="1"/>
</dbReference>
<dbReference type="InterPro" id="IPR041489">
    <property type="entry name" value="PDZ_6"/>
</dbReference>
<organism evidence="6 7">
    <name type="scientific">Amphibalanus amphitrite</name>
    <name type="common">Striped barnacle</name>
    <name type="synonym">Balanus amphitrite</name>
    <dbReference type="NCBI Taxonomy" id="1232801"/>
    <lineage>
        <taxon>Eukaryota</taxon>
        <taxon>Metazoa</taxon>
        <taxon>Ecdysozoa</taxon>
        <taxon>Arthropoda</taxon>
        <taxon>Crustacea</taxon>
        <taxon>Multicrustacea</taxon>
        <taxon>Cirripedia</taxon>
        <taxon>Thoracica</taxon>
        <taxon>Thoracicalcarea</taxon>
        <taxon>Balanomorpha</taxon>
        <taxon>Balanoidea</taxon>
        <taxon>Balanidae</taxon>
        <taxon>Amphibalaninae</taxon>
        <taxon>Amphibalanus</taxon>
    </lineage>
</organism>
<evidence type="ECO:0000256" key="3">
    <source>
        <dbReference type="ARBA" id="ARBA00023038"/>
    </source>
</evidence>
<dbReference type="PANTHER" id="PTHR24214:SF38">
    <property type="entry name" value="PDZ AND LIM DOMAIN PROTEIN ZASP-RELATED"/>
    <property type="match status" value="1"/>
</dbReference>
<dbReference type="GO" id="GO:0030018">
    <property type="term" value="C:Z disc"/>
    <property type="evidence" value="ECO:0007669"/>
    <property type="project" value="TreeGrafter"/>
</dbReference>
<dbReference type="Pfam" id="PF15936">
    <property type="entry name" value="DUF4749"/>
    <property type="match status" value="1"/>
</dbReference>
<accession>A0A6A4W4C5</accession>
<dbReference type="EMBL" id="VIIS01001465">
    <property type="protein sequence ID" value="KAF0297842.1"/>
    <property type="molecule type" value="Genomic_DNA"/>
</dbReference>
<dbReference type="GO" id="GO:0003779">
    <property type="term" value="F:actin binding"/>
    <property type="evidence" value="ECO:0007669"/>
    <property type="project" value="TreeGrafter"/>
</dbReference>
<evidence type="ECO:0000256" key="2">
    <source>
        <dbReference type="ARBA" id="ARBA00022490"/>
    </source>
</evidence>
<proteinExistence type="predicted"/>
<dbReference type="Gene3D" id="2.30.42.10">
    <property type="match status" value="1"/>
</dbReference>
<dbReference type="GO" id="GO:0030036">
    <property type="term" value="P:actin cytoskeleton organization"/>
    <property type="evidence" value="ECO:0007669"/>
    <property type="project" value="TreeGrafter"/>
</dbReference>
<dbReference type="SMART" id="SM00228">
    <property type="entry name" value="PDZ"/>
    <property type="match status" value="1"/>
</dbReference>
<dbReference type="SUPFAM" id="SSF50156">
    <property type="entry name" value="PDZ domain-like"/>
    <property type="match status" value="1"/>
</dbReference>
<comment type="caution">
    <text evidence="6">The sequence shown here is derived from an EMBL/GenBank/DDBJ whole genome shotgun (WGS) entry which is preliminary data.</text>
</comment>
<dbReference type="InterPro" id="IPR031847">
    <property type="entry name" value="PDLI1-4/Zasp-like_mid"/>
</dbReference>
<dbReference type="InterPro" id="IPR001478">
    <property type="entry name" value="PDZ"/>
</dbReference>
<dbReference type="Proteomes" id="UP000440578">
    <property type="component" value="Unassembled WGS sequence"/>
</dbReference>
<dbReference type="GO" id="GO:0001725">
    <property type="term" value="C:stress fiber"/>
    <property type="evidence" value="ECO:0007669"/>
    <property type="project" value="TreeGrafter"/>
</dbReference>
<dbReference type="InterPro" id="IPR036034">
    <property type="entry name" value="PDZ_sf"/>
</dbReference>
<keyword evidence="3" id="KW-0862">Zinc</keyword>
<dbReference type="Pfam" id="PF17820">
    <property type="entry name" value="PDZ_6"/>
    <property type="match status" value="1"/>
</dbReference>
<comment type="subcellular location">
    <subcellularLocation>
        <location evidence="1">Cytoplasm</location>
    </subcellularLocation>
</comment>
<dbReference type="PROSITE" id="PS50106">
    <property type="entry name" value="PDZ"/>
    <property type="match status" value="1"/>
</dbReference>
<dbReference type="PANTHER" id="PTHR24214">
    <property type="entry name" value="PDZ AND LIM DOMAIN PROTEIN ZASP"/>
    <property type="match status" value="1"/>
</dbReference>
<dbReference type="InterPro" id="IPR006643">
    <property type="entry name" value="Zasp-like_motif"/>
</dbReference>
<dbReference type="GO" id="GO:0005912">
    <property type="term" value="C:adherens junction"/>
    <property type="evidence" value="ECO:0007669"/>
    <property type="project" value="TreeGrafter"/>
</dbReference>
<dbReference type="InterPro" id="IPR050604">
    <property type="entry name" value="PDZ-LIM_domain"/>
</dbReference>
<reference evidence="6 7" key="1">
    <citation type="submission" date="2019-07" db="EMBL/GenBank/DDBJ databases">
        <title>Draft genome assembly of a fouling barnacle, Amphibalanus amphitrite (Darwin, 1854): The first reference genome for Thecostraca.</title>
        <authorList>
            <person name="Kim W."/>
        </authorList>
    </citation>
    <scope>NUCLEOTIDE SEQUENCE [LARGE SCALE GENOMIC DNA]</scope>
    <source>
        <strain evidence="6">SNU_AA5</strain>
        <tissue evidence="6">Soma without cirri and trophi</tissue>
    </source>
</reference>
<protein>
    <submittedName>
        <fullName evidence="6">PDZ and LIM domain protein Zasp</fullName>
    </submittedName>
</protein>
<gene>
    <name evidence="6" type="primary">Zasp52_1</name>
    <name evidence="6" type="ORF">FJT64_000509</name>
</gene>
<feature type="region of interest" description="Disordered" evidence="4">
    <location>
        <begin position="162"/>
        <end position="270"/>
    </location>
</feature>
<dbReference type="GO" id="GO:0031941">
    <property type="term" value="C:filamentous actin"/>
    <property type="evidence" value="ECO:0007669"/>
    <property type="project" value="TreeGrafter"/>
</dbReference>
<keyword evidence="7" id="KW-1185">Reference proteome</keyword>
<dbReference type="AlphaFoldDB" id="A0A6A4W4C5"/>
<dbReference type="GO" id="GO:0061061">
    <property type="term" value="P:muscle structure development"/>
    <property type="evidence" value="ECO:0007669"/>
    <property type="project" value="TreeGrafter"/>
</dbReference>
<feature type="region of interest" description="Disordered" evidence="4">
    <location>
        <begin position="61"/>
        <end position="86"/>
    </location>
</feature>
<dbReference type="OrthoDB" id="5911912at2759"/>
<dbReference type="GO" id="GO:0051371">
    <property type="term" value="F:muscle alpha-actinin binding"/>
    <property type="evidence" value="ECO:0007669"/>
    <property type="project" value="TreeGrafter"/>
</dbReference>
<keyword evidence="3" id="KW-0440">LIM domain</keyword>
<evidence type="ECO:0000313" key="6">
    <source>
        <dbReference type="EMBL" id="KAF0297842.1"/>
    </source>
</evidence>
<feature type="compositionally biased region" description="Pro residues" evidence="4">
    <location>
        <begin position="226"/>
        <end position="245"/>
    </location>
</feature>
<name>A0A6A4W4C5_AMPAM</name>
<evidence type="ECO:0000256" key="1">
    <source>
        <dbReference type="ARBA" id="ARBA00004496"/>
    </source>
</evidence>
<evidence type="ECO:0000313" key="7">
    <source>
        <dbReference type="Proteomes" id="UP000440578"/>
    </source>
</evidence>